<protein>
    <submittedName>
        <fullName evidence="1">Uncharacterized protein</fullName>
    </submittedName>
</protein>
<proteinExistence type="predicted"/>
<comment type="caution">
    <text evidence="1">The sequence shown here is derived from an EMBL/GenBank/DDBJ whole genome shotgun (WGS) entry which is preliminary data.</text>
</comment>
<sequence>MTVKSTPLPHLFNQSDCLYSHQERTFLHPGPPLQGSSTFQIGEEGSAMIHIPMTLIESEKKRNDLFCTALNKGTRAMRIHCLIKGSRN</sequence>
<name>A0A8X6KJ84_TRICU</name>
<evidence type="ECO:0000313" key="1">
    <source>
        <dbReference type="EMBL" id="GFQ77750.1"/>
    </source>
</evidence>
<reference evidence="1" key="1">
    <citation type="submission" date="2020-07" db="EMBL/GenBank/DDBJ databases">
        <title>Multicomponent nature underlies the extraordinary mechanical properties of spider dragline silk.</title>
        <authorList>
            <person name="Kono N."/>
            <person name="Nakamura H."/>
            <person name="Mori M."/>
            <person name="Yoshida Y."/>
            <person name="Ohtoshi R."/>
            <person name="Malay A.D."/>
            <person name="Moran D.A.P."/>
            <person name="Tomita M."/>
            <person name="Numata K."/>
            <person name="Arakawa K."/>
        </authorList>
    </citation>
    <scope>NUCLEOTIDE SEQUENCE</scope>
</reference>
<keyword evidence="2" id="KW-1185">Reference proteome</keyword>
<dbReference type="OrthoDB" id="10603173at2759"/>
<organism evidence="1 2">
    <name type="scientific">Trichonephila clavata</name>
    <name type="common">Joro spider</name>
    <name type="synonym">Nephila clavata</name>
    <dbReference type="NCBI Taxonomy" id="2740835"/>
    <lineage>
        <taxon>Eukaryota</taxon>
        <taxon>Metazoa</taxon>
        <taxon>Ecdysozoa</taxon>
        <taxon>Arthropoda</taxon>
        <taxon>Chelicerata</taxon>
        <taxon>Arachnida</taxon>
        <taxon>Araneae</taxon>
        <taxon>Araneomorphae</taxon>
        <taxon>Entelegynae</taxon>
        <taxon>Araneoidea</taxon>
        <taxon>Nephilidae</taxon>
        <taxon>Trichonephila</taxon>
    </lineage>
</organism>
<dbReference type="Proteomes" id="UP000887116">
    <property type="component" value="Unassembled WGS sequence"/>
</dbReference>
<accession>A0A8X6KJ84</accession>
<evidence type="ECO:0000313" key="2">
    <source>
        <dbReference type="Proteomes" id="UP000887116"/>
    </source>
</evidence>
<gene>
    <name evidence="1" type="ORF">TNCT_422451</name>
</gene>
<dbReference type="AlphaFoldDB" id="A0A8X6KJ84"/>
<dbReference type="EMBL" id="BMAO01002036">
    <property type="protein sequence ID" value="GFQ77750.1"/>
    <property type="molecule type" value="Genomic_DNA"/>
</dbReference>